<dbReference type="EMBL" id="BK032803">
    <property type="protein sequence ID" value="DAF61151.1"/>
    <property type="molecule type" value="Genomic_DNA"/>
</dbReference>
<evidence type="ECO:0000313" key="1">
    <source>
        <dbReference type="EMBL" id="DAF61151.1"/>
    </source>
</evidence>
<protein>
    <submittedName>
        <fullName evidence="1">Uncharacterized protein</fullName>
    </submittedName>
</protein>
<name>A0A8S5TDU0_9CAUD</name>
<proteinExistence type="predicted"/>
<accession>A0A8S5TDU0</accession>
<organism evidence="1">
    <name type="scientific">Myoviridae sp. ctK5o5</name>
    <dbReference type="NCBI Taxonomy" id="2827674"/>
    <lineage>
        <taxon>Viruses</taxon>
        <taxon>Duplodnaviria</taxon>
        <taxon>Heunggongvirae</taxon>
        <taxon>Uroviricota</taxon>
        <taxon>Caudoviricetes</taxon>
    </lineage>
</organism>
<sequence>MMKLISKEEVKKNHKDILGLDLLFAENFPPYSRFLEKCLNT</sequence>
<reference evidence="1" key="1">
    <citation type="journal article" date="2021" name="Proc. Natl. Acad. Sci. U.S.A.">
        <title>A Catalog of Tens of Thousands of Viruses from Human Metagenomes Reveals Hidden Associations with Chronic Diseases.</title>
        <authorList>
            <person name="Tisza M.J."/>
            <person name="Buck C.B."/>
        </authorList>
    </citation>
    <scope>NUCLEOTIDE SEQUENCE</scope>
    <source>
        <strain evidence="1">CtK5o5</strain>
    </source>
</reference>